<name>A0A0L0CER3_LUCCU</name>
<evidence type="ECO:0000313" key="5">
    <source>
        <dbReference type="Proteomes" id="UP000037069"/>
    </source>
</evidence>
<feature type="non-terminal residue" evidence="4">
    <location>
        <position position="1"/>
    </location>
</feature>
<dbReference type="EMBL" id="JRES01000605">
    <property type="protein sequence ID" value="KNC29974.1"/>
    <property type="molecule type" value="Genomic_DNA"/>
</dbReference>
<dbReference type="OrthoDB" id="10259763at2759"/>
<keyword evidence="3" id="KW-0143">Chaperone</keyword>
<dbReference type="InterPro" id="IPR027409">
    <property type="entry name" value="GroEL-like_apical_dom_sf"/>
</dbReference>
<evidence type="ECO:0000313" key="4">
    <source>
        <dbReference type="EMBL" id="KNC29974.1"/>
    </source>
</evidence>
<sequence length="187" mass="20814">LKGSTNLEQIQVITKIGGKLSDSYLEEGFLLEKKFGVRQPKKLSGGVDILVANTPMDTDKVKIFGAKFRVDSTSKLAELERAEKEKMHKKVEKILSHKMDLFVNRQLIYNYPEQLLTDAKVNTIEHADFVGVERLALVTGAEVVSTFDTPNDVKLGRCEEVEEVMIGDDYLLKFSGCASSEACSIVL</sequence>
<dbReference type="PANTHER" id="PTHR11353">
    <property type="entry name" value="CHAPERONIN"/>
    <property type="match status" value="1"/>
</dbReference>
<feature type="non-terminal residue" evidence="4">
    <location>
        <position position="187"/>
    </location>
</feature>
<dbReference type="Gene3D" id="3.50.7.10">
    <property type="entry name" value="GroEL"/>
    <property type="match status" value="1"/>
</dbReference>
<dbReference type="Proteomes" id="UP000037069">
    <property type="component" value="Unassembled WGS sequence"/>
</dbReference>
<accession>A0A0L0CER3</accession>
<dbReference type="AlphaFoldDB" id="A0A0L0CER3"/>
<dbReference type="SUPFAM" id="SSF52029">
    <property type="entry name" value="GroEL apical domain-like"/>
    <property type="match status" value="1"/>
</dbReference>
<dbReference type="FunFam" id="3.50.7.10:FF:000002">
    <property type="entry name" value="T-complex protein 1 subunit beta"/>
    <property type="match status" value="1"/>
</dbReference>
<comment type="caution">
    <text evidence="4">The sequence shown here is derived from an EMBL/GenBank/DDBJ whole genome shotgun (WGS) entry which is preliminary data.</text>
</comment>
<protein>
    <recommendedName>
        <fullName evidence="6">T-complex protein 1 subunit beta</fullName>
    </recommendedName>
</protein>
<evidence type="ECO:0000256" key="2">
    <source>
        <dbReference type="ARBA" id="ARBA00022840"/>
    </source>
</evidence>
<keyword evidence="1" id="KW-0547">Nucleotide-binding</keyword>
<dbReference type="InterPro" id="IPR027410">
    <property type="entry name" value="TCP-1-like_intermed_sf"/>
</dbReference>
<proteinExistence type="predicted"/>
<gene>
    <name evidence="4" type="ORF">FF38_07792</name>
</gene>
<evidence type="ECO:0000256" key="3">
    <source>
        <dbReference type="ARBA" id="ARBA00023186"/>
    </source>
</evidence>
<organism evidence="4 5">
    <name type="scientific">Lucilia cuprina</name>
    <name type="common">Green bottle fly</name>
    <name type="synonym">Australian sheep blowfly</name>
    <dbReference type="NCBI Taxonomy" id="7375"/>
    <lineage>
        <taxon>Eukaryota</taxon>
        <taxon>Metazoa</taxon>
        <taxon>Ecdysozoa</taxon>
        <taxon>Arthropoda</taxon>
        <taxon>Hexapoda</taxon>
        <taxon>Insecta</taxon>
        <taxon>Pterygota</taxon>
        <taxon>Neoptera</taxon>
        <taxon>Endopterygota</taxon>
        <taxon>Diptera</taxon>
        <taxon>Brachycera</taxon>
        <taxon>Muscomorpha</taxon>
        <taxon>Oestroidea</taxon>
        <taxon>Calliphoridae</taxon>
        <taxon>Luciliinae</taxon>
        <taxon>Lucilia</taxon>
    </lineage>
</organism>
<dbReference type="GO" id="GO:0005524">
    <property type="term" value="F:ATP binding"/>
    <property type="evidence" value="ECO:0007669"/>
    <property type="project" value="UniProtKB-KW"/>
</dbReference>
<evidence type="ECO:0008006" key="6">
    <source>
        <dbReference type="Google" id="ProtNLM"/>
    </source>
</evidence>
<dbReference type="Gene3D" id="3.30.260.10">
    <property type="entry name" value="TCP-1-like chaperonin intermediate domain"/>
    <property type="match status" value="1"/>
</dbReference>
<reference evidence="4 5" key="1">
    <citation type="journal article" date="2015" name="Nat. Commun.">
        <title>Lucilia cuprina genome unlocks parasitic fly biology to underpin future interventions.</title>
        <authorList>
            <person name="Anstead C.A."/>
            <person name="Korhonen P.K."/>
            <person name="Young N.D."/>
            <person name="Hall R.S."/>
            <person name="Jex A.R."/>
            <person name="Murali S.C."/>
            <person name="Hughes D.S."/>
            <person name="Lee S.F."/>
            <person name="Perry T."/>
            <person name="Stroehlein A.J."/>
            <person name="Ansell B.R."/>
            <person name="Breugelmans B."/>
            <person name="Hofmann A."/>
            <person name="Qu J."/>
            <person name="Dugan S."/>
            <person name="Lee S.L."/>
            <person name="Chao H."/>
            <person name="Dinh H."/>
            <person name="Han Y."/>
            <person name="Doddapaneni H.V."/>
            <person name="Worley K.C."/>
            <person name="Muzny D.M."/>
            <person name="Ioannidis P."/>
            <person name="Waterhouse R.M."/>
            <person name="Zdobnov E.M."/>
            <person name="James P.J."/>
            <person name="Bagnall N.H."/>
            <person name="Kotze A.C."/>
            <person name="Gibbs R.A."/>
            <person name="Richards S."/>
            <person name="Batterham P."/>
            <person name="Gasser R.B."/>
        </authorList>
    </citation>
    <scope>NUCLEOTIDE SEQUENCE [LARGE SCALE GENOMIC DNA]</scope>
    <source>
        <strain evidence="4 5">LS</strain>
        <tissue evidence="4">Full body</tissue>
    </source>
</reference>
<evidence type="ECO:0000256" key="1">
    <source>
        <dbReference type="ARBA" id="ARBA00022741"/>
    </source>
</evidence>
<dbReference type="Pfam" id="PF00118">
    <property type="entry name" value="Cpn60_TCP1"/>
    <property type="match status" value="1"/>
</dbReference>
<keyword evidence="5" id="KW-1185">Reference proteome</keyword>
<dbReference type="GO" id="GO:0140662">
    <property type="term" value="F:ATP-dependent protein folding chaperone"/>
    <property type="evidence" value="ECO:0007669"/>
    <property type="project" value="InterPro"/>
</dbReference>
<dbReference type="STRING" id="7375.A0A0L0CER3"/>
<keyword evidence="2" id="KW-0067">ATP-binding</keyword>
<dbReference type="InterPro" id="IPR002423">
    <property type="entry name" value="Cpn60/GroEL/TCP-1"/>
</dbReference>
<dbReference type="InterPro" id="IPR017998">
    <property type="entry name" value="Chaperone_TCP-1"/>
</dbReference>